<dbReference type="OrthoDB" id="8740261at2"/>
<feature type="transmembrane region" description="Helical" evidence="6">
    <location>
        <begin position="680"/>
        <end position="700"/>
    </location>
</feature>
<dbReference type="PANTHER" id="PTHR30572:SF18">
    <property type="entry name" value="ABC-TYPE MACROLIDE FAMILY EXPORT SYSTEM PERMEASE COMPONENT 2"/>
    <property type="match status" value="1"/>
</dbReference>
<feature type="transmembrane region" description="Helical" evidence="6">
    <location>
        <begin position="382"/>
        <end position="404"/>
    </location>
</feature>
<evidence type="ECO:0000256" key="2">
    <source>
        <dbReference type="ARBA" id="ARBA00022475"/>
    </source>
</evidence>
<feature type="transmembrane region" description="Helical" evidence="6">
    <location>
        <begin position="21"/>
        <end position="41"/>
    </location>
</feature>
<sequence length="804" mass="91703">MLRNWLKIAFANFEKNRLSTLINLFGLTIGLTGFMLILMHWQDEKQYEAWNPNKEQVYFLENGMGKNFGVWSSSTQGQMRYGKEKVNGIEDYLLINPYEGNERVSFGNNISNPEKYTTSDSFFKFFPFKKLAGSYKDIFKNTNIAAISTETAQQLFGNNYQDAIGKTIVSDQNKYVVSAVYELPKENSVFKPGLLVRDGFLNGNEENWGDYNYVGFFMTKPNTDIMKVNEDLNKIVCQYKVTRDMKIMKKTLQEYEAAIGGKAELFITRLDKMKLEAKGGGFQKVDKKNIYTLLGLSVVIVLLSAINFINLKTAQASQRAKEVGVRRVMGGTTWQLTGQFLLETLLICMTAYLLATALAELILPSYNKFLGKEIKLSNANVFVYSFGMLLITTVISGLIPAIYLANFKPINTLKGNFSRSKHGIWLRNGILTLQLVISSFFIISTLVIYTQVNYMLNKDLGFNGDQVINIPFQKAVDKPYQKYELLTQQLPKIKGVEGVTYTKQRMGMGSAGNSNVNSLDKSILANHGSIDLNFFKFFKIKILEGRDFDPKLSSDTLSSTIVNQAFVKEMGWTPKEAIGKEVRPGFDTIKYKIVGVAQDYNQESVASKIAPVVYFNYGRNWNKSNINNIMVKLSGDNMQETISNIQEYWQKEIEPGYPFKYQFVNKQFAKTYDSYKKQRLLFSILNAMVLVVALLGLFALSSLMIDQKLKDVAIKKTLGASDHVLIKDLTKKFLWITTLAVILSIPLSYYFMSEWLKDFAYRIEMPWWPYVVSLLLLLLLTFLVVSIKAYRATKVELVKYLKYE</sequence>
<keyword evidence="10" id="KW-1185">Reference proteome</keyword>
<dbReference type="InterPro" id="IPR003838">
    <property type="entry name" value="ABC3_permease_C"/>
</dbReference>
<dbReference type="InterPro" id="IPR050250">
    <property type="entry name" value="Macrolide_Exporter_MacB"/>
</dbReference>
<evidence type="ECO:0000313" key="9">
    <source>
        <dbReference type="EMBL" id="OOH97422.1"/>
    </source>
</evidence>
<evidence type="ECO:0000256" key="6">
    <source>
        <dbReference type="SAM" id="Phobius"/>
    </source>
</evidence>
<dbReference type="AlphaFoldDB" id="A0A1T3INC0"/>
<name>A0A1T3INC0_ELIME</name>
<protein>
    <submittedName>
        <fullName evidence="9">Antibiotic ABC transporter permease</fullName>
    </submittedName>
</protein>
<feature type="transmembrane region" description="Helical" evidence="6">
    <location>
        <begin position="733"/>
        <end position="752"/>
    </location>
</feature>
<keyword evidence="2" id="KW-1003">Cell membrane</keyword>
<dbReference type="Pfam" id="PF02687">
    <property type="entry name" value="FtsX"/>
    <property type="match status" value="2"/>
</dbReference>
<dbReference type="EMBL" id="MPOG01000004">
    <property type="protein sequence ID" value="OOH97422.1"/>
    <property type="molecule type" value="Genomic_DNA"/>
</dbReference>
<feature type="domain" description="ABC3 transporter permease C-terminal" evidence="7">
    <location>
        <begin position="684"/>
        <end position="796"/>
    </location>
</feature>
<keyword evidence="5 6" id="KW-0472">Membrane</keyword>
<dbReference type="GO" id="GO:0005886">
    <property type="term" value="C:plasma membrane"/>
    <property type="evidence" value="ECO:0007669"/>
    <property type="project" value="UniProtKB-SubCell"/>
</dbReference>
<evidence type="ECO:0000256" key="1">
    <source>
        <dbReference type="ARBA" id="ARBA00004651"/>
    </source>
</evidence>
<organism evidence="9 10">
    <name type="scientific">Elizabethkingia meningoseptica</name>
    <name type="common">Chryseobacterium meningosepticum</name>
    <dbReference type="NCBI Taxonomy" id="238"/>
    <lineage>
        <taxon>Bacteria</taxon>
        <taxon>Pseudomonadati</taxon>
        <taxon>Bacteroidota</taxon>
        <taxon>Flavobacteriia</taxon>
        <taxon>Flavobacteriales</taxon>
        <taxon>Weeksellaceae</taxon>
        <taxon>Elizabethkingia</taxon>
    </lineage>
</organism>
<dbReference type="InterPro" id="IPR025857">
    <property type="entry name" value="MacB_PCD"/>
</dbReference>
<keyword evidence="4 6" id="KW-1133">Transmembrane helix</keyword>
<feature type="transmembrane region" description="Helical" evidence="6">
    <location>
        <begin position="767"/>
        <end position="790"/>
    </location>
</feature>
<feature type="transmembrane region" description="Helical" evidence="6">
    <location>
        <begin position="290"/>
        <end position="311"/>
    </location>
</feature>
<evidence type="ECO:0000256" key="5">
    <source>
        <dbReference type="ARBA" id="ARBA00023136"/>
    </source>
</evidence>
<dbReference type="STRING" id="238.BBD35_10645"/>
<evidence type="ECO:0000313" key="10">
    <source>
        <dbReference type="Proteomes" id="UP000188947"/>
    </source>
</evidence>
<feature type="domain" description="ABC3 transporter permease C-terminal" evidence="7">
    <location>
        <begin position="296"/>
        <end position="408"/>
    </location>
</feature>
<comment type="caution">
    <text evidence="9">The sequence shown here is derived from an EMBL/GenBank/DDBJ whole genome shotgun (WGS) entry which is preliminary data.</text>
</comment>
<feature type="transmembrane region" description="Helical" evidence="6">
    <location>
        <begin position="340"/>
        <end position="362"/>
    </location>
</feature>
<dbReference type="Pfam" id="PF12704">
    <property type="entry name" value="MacB_PCD"/>
    <property type="match status" value="2"/>
</dbReference>
<accession>A0A1T3INC0</accession>
<dbReference type="Proteomes" id="UP000188947">
    <property type="component" value="Unassembled WGS sequence"/>
</dbReference>
<comment type="subcellular location">
    <subcellularLocation>
        <location evidence="1">Cell membrane</location>
        <topology evidence="1">Multi-pass membrane protein</topology>
    </subcellularLocation>
</comment>
<dbReference type="PANTHER" id="PTHR30572">
    <property type="entry name" value="MEMBRANE COMPONENT OF TRANSPORTER-RELATED"/>
    <property type="match status" value="1"/>
</dbReference>
<gene>
    <name evidence="9" type="ORF">BMF97_03655</name>
</gene>
<feature type="domain" description="MacB-like periplasmic core" evidence="8">
    <location>
        <begin position="434"/>
        <end position="647"/>
    </location>
</feature>
<reference evidence="9 10" key="1">
    <citation type="submission" date="2016-11" db="EMBL/GenBank/DDBJ databases">
        <title>Genome sequence and comparative genomic analysis of clinical strain Elizabethkingia meningoseptica 61421 PRCM.</title>
        <authorList>
            <person name="Wang M."/>
            <person name="Hu S."/>
            <person name="Cao L."/>
            <person name="Jiang T."/>
            <person name="Zhou Y."/>
            <person name="Ming D."/>
        </authorList>
    </citation>
    <scope>NUCLEOTIDE SEQUENCE [LARGE SCALE GENOMIC DNA]</scope>
    <source>
        <strain evidence="9 10">61421 PRCM</strain>
    </source>
</reference>
<feature type="domain" description="MacB-like periplasmic core" evidence="8">
    <location>
        <begin position="20"/>
        <end position="233"/>
    </location>
</feature>
<feature type="transmembrane region" description="Helical" evidence="6">
    <location>
        <begin position="425"/>
        <end position="449"/>
    </location>
</feature>
<dbReference type="eggNOG" id="COG0577">
    <property type="taxonomic scope" value="Bacteria"/>
</dbReference>
<keyword evidence="3 6" id="KW-0812">Transmembrane</keyword>
<evidence type="ECO:0000259" key="7">
    <source>
        <dbReference type="Pfam" id="PF02687"/>
    </source>
</evidence>
<evidence type="ECO:0000259" key="8">
    <source>
        <dbReference type="Pfam" id="PF12704"/>
    </source>
</evidence>
<evidence type="ECO:0000256" key="4">
    <source>
        <dbReference type="ARBA" id="ARBA00022989"/>
    </source>
</evidence>
<dbReference type="GO" id="GO:0022857">
    <property type="term" value="F:transmembrane transporter activity"/>
    <property type="evidence" value="ECO:0007669"/>
    <property type="project" value="TreeGrafter"/>
</dbReference>
<proteinExistence type="predicted"/>
<evidence type="ECO:0000256" key="3">
    <source>
        <dbReference type="ARBA" id="ARBA00022692"/>
    </source>
</evidence>
<dbReference type="RefSeq" id="WP_070904366.1">
    <property type="nucleotide sequence ID" value="NZ_CP016378.1"/>
</dbReference>